<feature type="transmembrane region" description="Helical" evidence="7">
    <location>
        <begin position="392"/>
        <end position="414"/>
    </location>
</feature>
<dbReference type="GO" id="GO:0005886">
    <property type="term" value="C:plasma membrane"/>
    <property type="evidence" value="ECO:0007669"/>
    <property type="project" value="UniProtKB-SubCell"/>
</dbReference>
<dbReference type="Gene3D" id="1.20.1250.20">
    <property type="entry name" value="MFS general substrate transporter like domains"/>
    <property type="match status" value="2"/>
</dbReference>
<evidence type="ECO:0000313" key="10">
    <source>
        <dbReference type="EMBL" id="VFS48406.1"/>
    </source>
</evidence>
<keyword evidence="4 7" id="KW-1133">Transmembrane helix</keyword>
<evidence type="ECO:0000256" key="3">
    <source>
        <dbReference type="ARBA" id="ARBA00022692"/>
    </source>
</evidence>
<evidence type="ECO:0000313" key="11">
    <source>
        <dbReference type="Proteomes" id="UP000224974"/>
    </source>
</evidence>
<feature type="transmembrane region" description="Helical" evidence="7">
    <location>
        <begin position="168"/>
        <end position="185"/>
    </location>
</feature>
<dbReference type="EMBL" id="CAADJA010000002">
    <property type="protein sequence ID" value="VFS48406.1"/>
    <property type="molecule type" value="Genomic_DNA"/>
</dbReference>
<accession>A0A2C6CT45</accession>
<dbReference type="STRING" id="1111728.GCA_000427805_01868"/>
<dbReference type="InterPro" id="IPR050382">
    <property type="entry name" value="MFS_Na/Anion_cotransporter"/>
</dbReference>
<dbReference type="GO" id="GO:0022857">
    <property type="term" value="F:transmembrane transporter activity"/>
    <property type="evidence" value="ECO:0007669"/>
    <property type="project" value="InterPro"/>
</dbReference>
<dbReference type="PANTHER" id="PTHR11662:SF399">
    <property type="entry name" value="FI19708P1-RELATED"/>
    <property type="match status" value="1"/>
</dbReference>
<dbReference type="PANTHER" id="PTHR11662">
    <property type="entry name" value="SOLUTE CARRIER FAMILY 17"/>
    <property type="match status" value="1"/>
</dbReference>
<evidence type="ECO:0000256" key="7">
    <source>
        <dbReference type="SAM" id="Phobius"/>
    </source>
</evidence>
<dbReference type="Pfam" id="PF07690">
    <property type="entry name" value="MFS_1"/>
    <property type="match status" value="1"/>
</dbReference>
<feature type="transmembrane region" description="Helical" evidence="7">
    <location>
        <begin position="111"/>
        <end position="128"/>
    </location>
</feature>
<evidence type="ECO:0000256" key="2">
    <source>
        <dbReference type="ARBA" id="ARBA00022475"/>
    </source>
</evidence>
<dbReference type="RefSeq" id="WP_029096568.1">
    <property type="nucleotide sequence ID" value="NZ_CAADJA010000002.1"/>
</dbReference>
<keyword evidence="5 7" id="KW-0472">Membrane</keyword>
<dbReference type="PROSITE" id="PS50850">
    <property type="entry name" value="MFS"/>
    <property type="match status" value="1"/>
</dbReference>
<feature type="domain" description="Major facilitator superfamily (MFS) profile" evidence="8">
    <location>
        <begin position="12"/>
        <end position="418"/>
    </location>
</feature>
<dbReference type="InterPro" id="IPR000849">
    <property type="entry name" value="Sugar_P_transporter"/>
</dbReference>
<dbReference type="Proteomes" id="UP000224974">
    <property type="component" value="Unassembled WGS sequence"/>
</dbReference>
<evidence type="ECO:0000259" key="8">
    <source>
        <dbReference type="PROSITE" id="PS50850"/>
    </source>
</evidence>
<feature type="transmembrane region" description="Helical" evidence="7">
    <location>
        <begin position="367"/>
        <end position="386"/>
    </location>
</feature>
<feature type="transmembrane region" description="Helical" evidence="7">
    <location>
        <begin position="232"/>
        <end position="257"/>
    </location>
</feature>
<reference evidence="9" key="1">
    <citation type="submission" date="2017-09" db="EMBL/GenBank/DDBJ databases">
        <title>FDA dAtabase for Regulatory Grade micrObial Sequences (FDA-ARGOS): Supporting development and validation of Infectious Disease Dx tests.</title>
        <authorList>
            <person name="Minogue T."/>
            <person name="Wolcott M."/>
            <person name="Wasieloski L."/>
            <person name="Aguilar W."/>
            <person name="Moore D."/>
            <person name="Tallon L.J."/>
            <person name="Sadzewicz L."/>
            <person name="Ott S."/>
            <person name="Zhao X."/>
            <person name="Nagaraj S."/>
            <person name="Vavikolanu K."/>
            <person name="Aluvathingal J."/>
            <person name="Nadendla S."/>
            <person name="Sichtig H."/>
        </authorList>
    </citation>
    <scope>NUCLEOTIDE SEQUENCE</scope>
    <source>
        <strain evidence="9">FDAARGOS_387</strain>
    </source>
</reference>
<evidence type="ECO:0000256" key="6">
    <source>
        <dbReference type="ARBA" id="ARBA00038514"/>
    </source>
</evidence>
<dbReference type="InterPro" id="IPR036259">
    <property type="entry name" value="MFS_trans_sf"/>
</dbReference>
<dbReference type="SUPFAM" id="SSF103473">
    <property type="entry name" value="MFS general substrate transporter"/>
    <property type="match status" value="1"/>
</dbReference>
<feature type="transmembrane region" description="Helical" evidence="7">
    <location>
        <begin position="78"/>
        <end position="105"/>
    </location>
</feature>
<protein>
    <submittedName>
        <fullName evidence="10">L-galactonate transporter</fullName>
    </submittedName>
    <submittedName>
        <fullName evidence="9">MFS transporter</fullName>
    </submittedName>
</protein>
<keyword evidence="2" id="KW-1003">Cell membrane</keyword>
<dbReference type="EMBL" id="PDDX01000001">
    <property type="protein sequence ID" value="PHI29829.1"/>
    <property type="molecule type" value="Genomic_DNA"/>
</dbReference>
<evidence type="ECO:0000256" key="5">
    <source>
        <dbReference type="ARBA" id="ARBA00023136"/>
    </source>
</evidence>
<dbReference type="OrthoDB" id="9781156at2"/>
<keyword evidence="3 7" id="KW-0812">Transmembrane</keyword>
<feature type="transmembrane region" description="Helical" evidence="7">
    <location>
        <begin position="330"/>
        <end position="355"/>
    </location>
</feature>
<organism evidence="9 11">
    <name type="scientific">Budvicia aquatica</name>
    <dbReference type="NCBI Taxonomy" id="82979"/>
    <lineage>
        <taxon>Bacteria</taxon>
        <taxon>Pseudomonadati</taxon>
        <taxon>Pseudomonadota</taxon>
        <taxon>Gammaproteobacteria</taxon>
        <taxon>Enterobacterales</taxon>
        <taxon>Budviciaceae</taxon>
        <taxon>Budvicia</taxon>
    </lineage>
</organism>
<reference evidence="10 12" key="3">
    <citation type="submission" date="2019-03" db="EMBL/GenBank/DDBJ databases">
        <authorList>
            <consortium name="Pathogen Informatics"/>
        </authorList>
    </citation>
    <scope>NUCLEOTIDE SEQUENCE [LARGE SCALE GENOMIC DNA]</scope>
    <source>
        <strain evidence="10 12">NCTC12282</strain>
    </source>
</reference>
<reference evidence="11" key="2">
    <citation type="submission" date="2017-09" db="EMBL/GenBank/DDBJ databases">
        <title>FDA dAtabase for Regulatory Grade micrObial Sequences (FDA-ARGOS): Supporting development and validation of Infectious Disease Dx tests.</title>
        <authorList>
            <person name="Minogue T."/>
            <person name="Wolcott M."/>
            <person name="Wasieloski L."/>
            <person name="Aguilar W."/>
            <person name="Moore D."/>
            <person name="Tallon L."/>
            <person name="Sadzewicz L."/>
            <person name="Ott S."/>
            <person name="Zhao X."/>
            <person name="Nagaraj S."/>
            <person name="Vavikolanu K."/>
            <person name="Aluvathingal J."/>
            <person name="Nadendla S."/>
            <person name="Sichtig H."/>
        </authorList>
    </citation>
    <scope>NUCLEOTIDE SEQUENCE [LARGE SCALE GENOMIC DNA]</scope>
    <source>
        <strain evidence="11">FDAARGOS_387</strain>
    </source>
</reference>
<dbReference type="InterPro" id="IPR020846">
    <property type="entry name" value="MFS_dom"/>
</dbReference>
<dbReference type="InterPro" id="IPR011701">
    <property type="entry name" value="MFS"/>
</dbReference>
<evidence type="ECO:0000256" key="4">
    <source>
        <dbReference type="ARBA" id="ARBA00022989"/>
    </source>
</evidence>
<feature type="transmembrane region" description="Helical" evidence="7">
    <location>
        <begin position="269"/>
        <end position="289"/>
    </location>
</feature>
<sequence length="423" mass="45370">MSSSIGNIRWRIVCLLALSYAVLYITRSTMSIAGPVLMKDFGWSATEFGWVSTSFFIGYAVMMLPSGSLSDRFGGGRILILGTLFWSLLTFLTPFAGTIIIMMILRALVGMGQSVAMPGISALVAQWITKKESGVAQGFCLMGIPIATAFTMGASVGIMQVWGWQSIFYLYAFLGPIWVVAWLMFGKDKPEDHAKITPAEVAYIRAGQGASDIPGQAEEEITSKDIFASRSVWCAAISYFCSNYLFFLFLTWLPVYFSVGRGFSLSDSGIYTMFPYLAAVITYPLGGYLTDRAAEKFGQNIGRKLLPIVGLIAAGSLLIMGSSAENIGTAIAYISASNGFLCLTMGGFFSIPIVFSRKNAGKIVGFNGIWGTSAGVLAPIVTGLIIDMTGVYTYGLYLGAGVALVGAVVMLFGCQVKPLTAKH</sequence>
<feature type="transmembrane region" description="Helical" evidence="7">
    <location>
        <begin position="305"/>
        <end position="324"/>
    </location>
</feature>
<comment type="subcellular location">
    <subcellularLocation>
        <location evidence="1">Cell membrane</location>
        <topology evidence="1">Multi-pass membrane protein</topology>
    </subcellularLocation>
</comment>
<dbReference type="Proteomes" id="UP000373449">
    <property type="component" value="Unassembled WGS sequence"/>
</dbReference>
<evidence type="ECO:0000256" key="1">
    <source>
        <dbReference type="ARBA" id="ARBA00004651"/>
    </source>
</evidence>
<dbReference type="PIRSF" id="PIRSF002808">
    <property type="entry name" value="Hexose_phosphate_transp"/>
    <property type="match status" value="1"/>
</dbReference>
<feature type="transmembrane region" description="Helical" evidence="7">
    <location>
        <begin position="12"/>
        <end position="36"/>
    </location>
</feature>
<evidence type="ECO:0000313" key="9">
    <source>
        <dbReference type="EMBL" id="PHI29829.1"/>
    </source>
</evidence>
<proteinExistence type="inferred from homology"/>
<gene>
    <name evidence="10" type="primary">yjjL_5</name>
    <name evidence="9" type="ORF">CRN84_10990</name>
    <name evidence="10" type="ORF">NCTC12282_03181</name>
</gene>
<keyword evidence="11" id="KW-1185">Reference proteome</keyword>
<dbReference type="AlphaFoldDB" id="A0A2C6CT45"/>
<comment type="similarity">
    <text evidence="6">Belongs to the major facilitator superfamily. Phthalate permease family.</text>
</comment>
<feature type="transmembrane region" description="Helical" evidence="7">
    <location>
        <begin position="140"/>
        <end position="162"/>
    </location>
</feature>
<evidence type="ECO:0000313" key="12">
    <source>
        <dbReference type="Proteomes" id="UP000373449"/>
    </source>
</evidence>
<feature type="transmembrane region" description="Helical" evidence="7">
    <location>
        <begin position="48"/>
        <end position="66"/>
    </location>
</feature>
<name>A0A2C6CT45_9GAMM</name>